<dbReference type="AlphaFoldDB" id="A0AAD5RXA2"/>
<dbReference type="PANTHER" id="PTHR47657">
    <property type="entry name" value="STEROL REGULATORY ELEMENT-BINDING PROTEIN ECM22"/>
    <property type="match status" value="1"/>
</dbReference>
<dbReference type="GO" id="GO:0000981">
    <property type="term" value="F:DNA-binding transcription factor activity, RNA polymerase II-specific"/>
    <property type="evidence" value="ECO:0007669"/>
    <property type="project" value="TreeGrafter"/>
</dbReference>
<dbReference type="EMBL" id="JAKWBI020000037">
    <property type="protein sequence ID" value="KAJ2905159.1"/>
    <property type="molecule type" value="Genomic_DNA"/>
</dbReference>
<dbReference type="PANTHER" id="PTHR47657:SF7">
    <property type="entry name" value="STEROL REGULATORY ELEMENT-BINDING PROTEIN ECM22"/>
    <property type="match status" value="1"/>
</dbReference>
<reference evidence="2" key="1">
    <citation type="submission" date="2022-07" db="EMBL/GenBank/DDBJ databases">
        <title>Draft genome sequence of Zalerion maritima ATCC 34329, a (micro)plastics degrading marine fungus.</title>
        <authorList>
            <person name="Paco A."/>
            <person name="Goncalves M.F.M."/>
            <person name="Rocha-Santos T.A.P."/>
            <person name="Alves A."/>
        </authorList>
    </citation>
    <scope>NUCLEOTIDE SEQUENCE</scope>
    <source>
        <strain evidence="2">ATCC 34329</strain>
    </source>
</reference>
<evidence type="ECO:0000313" key="3">
    <source>
        <dbReference type="Proteomes" id="UP001201980"/>
    </source>
</evidence>
<dbReference type="InterPro" id="IPR052400">
    <property type="entry name" value="Zn2-C6_fungal_TF"/>
</dbReference>
<keyword evidence="3" id="KW-1185">Reference proteome</keyword>
<feature type="compositionally biased region" description="Low complexity" evidence="1">
    <location>
        <begin position="111"/>
        <end position="126"/>
    </location>
</feature>
<feature type="region of interest" description="Disordered" evidence="1">
    <location>
        <begin position="111"/>
        <end position="141"/>
    </location>
</feature>
<organism evidence="2 3">
    <name type="scientific">Zalerion maritima</name>
    <dbReference type="NCBI Taxonomy" id="339359"/>
    <lineage>
        <taxon>Eukaryota</taxon>
        <taxon>Fungi</taxon>
        <taxon>Dikarya</taxon>
        <taxon>Ascomycota</taxon>
        <taxon>Pezizomycotina</taxon>
        <taxon>Sordariomycetes</taxon>
        <taxon>Lulworthiomycetidae</taxon>
        <taxon>Lulworthiales</taxon>
        <taxon>Lulworthiaceae</taxon>
        <taxon>Zalerion</taxon>
    </lineage>
</organism>
<protein>
    <recommendedName>
        <fullName evidence="4">C6 transcription factor</fullName>
    </recommendedName>
</protein>
<proteinExistence type="predicted"/>
<name>A0AAD5RXA2_9PEZI</name>
<feature type="compositionally biased region" description="Low complexity" evidence="1">
    <location>
        <begin position="290"/>
        <end position="305"/>
    </location>
</feature>
<sequence length="562" mass="62888">MDYTPLDLDDLQPSDLAGAAALNQQLDISILEDLQNEFDYESFLQGPSPGMDNSGGRAGGGDFMMNENRESPQGSNSSQTMDFEPVMQQRDSASHQIMPHPAIGARTIAPAPAAAAQSNRASKAVAPPKQRMERRGHTKSRRGCFNWKQNLESLILTALPIMHSVKKLAQHPSNQVPLFSLQDMRFFQHFLTACVPHQPLQNESIWTHEVACLSHSYEYLMHAILGYSASDLIATDKSLVAPAMMHRVKAIKAVKKSLRDMTTKFAPPNPALDNSQGGGESPSDSGGGRDSSSSPRGRRPGVSASPSPPPSASNSHTPITEQGNALMATCFALSFQSVNLDDGMLEFMTFIRGIVIVAIQVYLRGGQFFFTNLEQESKMEWLGPLMDQVPMVPPRMVDPAAASLERLKPLIPKDGVEEQFHEFLTRMAEKLKVKNSEAYQALSSQYSWWMVLPHSEFQPLLNLSNPVLLLLYTHWIALKNVYAPITDVEHRAQRDHSPINQIRNKIKRGEETAMNRWLCWLNGKMPDAWRPYNEWPEWVENMMQTKPEIFVEEVLRDEGVEI</sequence>
<dbReference type="Proteomes" id="UP001201980">
    <property type="component" value="Unassembled WGS sequence"/>
</dbReference>
<feature type="region of interest" description="Disordered" evidence="1">
    <location>
        <begin position="263"/>
        <end position="319"/>
    </location>
</feature>
<comment type="caution">
    <text evidence="2">The sequence shown here is derived from an EMBL/GenBank/DDBJ whole genome shotgun (WGS) entry which is preliminary data.</text>
</comment>
<feature type="compositionally biased region" description="Gly residues" evidence="1">
    <location>
        <begin position="276"/>
        <end position="289"/>
    </location>
</feature>
<gene>
    <name evidence="2" type="ORF">MKZ38_006237</name>
</gene>
<accession>A0AAD5RXA2</accession>
<evidence type="ECO:0000313" key="2">
    <source>
        <dbReference type="EMBL" id="KAJ2905159.1"/>
    </source>
</evidence>
<evidence type="ECO:0008006" key="4">
    <source>
        <dbReference type="Google" id="ProtNLM"/>
    </source>
</evidence>
<feature type="region of interest" description="Disordered" evidence="1">
    <location>
        <begin position="44"/>
        <end position="79"/>
    </location>
</feature>
<evidence type="ECO:0000256" key="1">
    <source>
        <dbReference type="SAM" id="MobiDB-lite"/>
    </source>
</evidence>